<dbReference type="PROSITE" id="PS51257">
    <property type="entry name" value="PROKAR_LIPOPROTEIN"/>
    <property type="match status" value="1"/>
</dbReference>
<dbReference type="RefSeq" id="WP_188616148.1">
    <property type="nucleotide sequence ID" value="NZ_BMLV01000001.1"/>
</dbReference>
<dbReference type="EMBL" id="BMLV01000001">
    <property type="protein sequence ID" value="GGP01307.1"/>
    <property type="molecule type" value="Genomic_DNA"/>
</dbReference>
<feature type="domain" description="SusE outer membrane protein" evidence="1">
    <location>
        <begin position="23"/>
        <end position="130"/>
    </location>
</feature>
<dbReference type="InterPro" id="IPR025970">
    <property type="entry name" value="SusE"/>
</dbReference>
<evidence type="ECO:0000313" key="2">
    <source>
        <dbReference type="EMBL" id="GGP01307.1"/>
    </source>
</evidence>
<dbReference type="Proteomes" id="UP000620064">
    <property type="component" value="Unassembled WGS sequence"/>
</dbReference>
<dbReference type="Pfam" id="PF14292">
    <property type="entry name" value="SusE"/>
    <property type="match status" value="1"/>
</dbReference>
<organism evidence="2 3">
    <name type="scientific">Cloacibacterium rupense</name>
    <dbReference type="NCBI Taxonomy" id="517423"/>
    <lineage>
        <taxon>Bacteria</taxon>
        <taxon>Pseudomonadati</taxon>
        <taxon>Bacteroidota</taxon>
        <taxon>Flavobacteriia</taxon>
        <taxon>Flavobacteriales</taxon>
        <taxon>Weeksellaceae</taxon>
    </lineage>
</organism>
<protein>
    <recommendedName>
        <fullName evidence="1">SusE outer membrane protein domain-containing protein</fullName>
    </recommendedName>
</protein>
<comment type="caution">
    <text evidence="2">The sequence shown here is derived from an EMBL/GenBank/DDBJ whole genome shotgun (WGS) entry which is preliminary data.</text>
</comment>
<proteinExistence type="predicted"/>
<name>A0ABQ2NFP0_9FLAO</name>
<evidence type="ECO:0000259" key="1">
    <source>
        <dbReference type="Pfam" id="PF14292"/>
    </source>
</evidence>
<accession>A0ABQ2NFP0</accession>
<keyword evidence="3" id="KW-1185">Reference proteome</keyword>
<dbReference type="Gene3D" id="2.60.40.3620">
    <property type="match status" value="2"/>
</dbReference>
<gene>
    <name evidence="2" type="ORF">GCM10010992_01270</name>
</gene>
<sequence>MKNIFKILFTAILGLTLASCERDDVLAVADLKAKPEITSSLSATSYVINETNLLNTFETIIFKKANYGVAVETESQLELAVAATSFAKPINLGLATSDNYVKLTYTELNNALISLGLAPNTPVDVEVRVKSNIKSSSATKSYVYSNPISFKVSPFKANPDDLFPSLAVPGGYGGASGYADWNPDNAPRLYSAKKDDKYAGFVWMNVASPEFKFTYAKEGWGNNKGDTADPNTYTSLAKDGKNIKGAFPNSTYFIKVDWAGNTYSVAQANMGIIGEATPTGWNSDTKLTFNTTSKKFEIASIALTGGKIFKFRNNDSWSIKIQPKSSDVTLVSGKEVEVFNSAEGTVNGDPSFICPETGNYKIVLDLHNSGYYNMTITKL</sequence>
<evidence type="ECO:0000313" key="3">
    <source>
        <dbReference type="Proteomes" id="UP000620064"/>
    </source>
</evidence>
<reference evidence="3" key="1">
    <citation type="journal article" date="2019" name="Int. J. Syst. Evol. Microbiol.">
        <title>The Global Catalogue of Microorganisms (GCM) 10K type strain sequencing project: providing services to taxonomists for standard genome sequencing and annotation.</title>
        <authorList>
            <consortium name="The Broad Institute Genomics Platform"/>
            <consortium name="The Broad Institute Genome Sequencing Center for Infectious Disease"/>
            <person name="Wu L."/>
            <person name="Ma J."/>
        </authorList>
    </citation>
    <scope>NUCLEOTIDE SEQUENCE [LARGE SCALE GENOMIC DNA]</scope>
    <source>
        <strain evidence="3">CGMCC 1.7656</strain>
    </source>
</reference>